<reference evidence="1" key="1">
    <citation type="submission" date="2022-08" db="EMBL/GenBank/DDBJ databases">
        <title>Genome Sequence of Pycnoporus sanguineus.</title>
        <authorList>
            <person name="Buettner E."/>
        </authorList>
    </citation>
    <scope>NUCLEOTIDE SEQUENCE</scope>
    <source>
        <strain evidence="1">CG-C14</strain>
    </source>
</reference>
<comment type="caution">
    <text evidence="1">The sequence shown here is derived from an EMBL/GenBank/DDBJ whole genome shotgun (WGS) entry which is preliminary data.</text>
</comment>
<proteinExistence type="predicted"/>
<organism evidence="1 2">
    <name type="scientific">Trametes sanguinea</name>
    <dbReference type="NCBI Taxonomy" id="158606"/>
    <lineage>
        <taxon>Eukaryota</taxon>
        <taxon>Fungi</taxon>
        <taxon>Dikarya</taxon>
        <taxon>Basidiomycota</taxon>
        <taxon>Agaricomycotina</taxon>
        <taxon>Agaricomycetes</taxon>
        <taxon>Polyporales</taxon>
        <taxon>Polyporaceae</taxon>
        <taxon>Trametes</taxon>
    </lineage>
</organism>
<dbReference type="EMBL" id="JANSHE010000789">
    <property type="protein sequence ID" value="KAJ3007051.1"/>
    <property type="molecule type" value="Genomic_DNA"/>
</dbReference>
<name>A0ACC1Q0K9_9APHY</name>
<sequence>MTHLELLLLTDTAGRACCIACVAQAPVDADCSGWNLGGRARRACGSQGFGAARVRQKKSKKLKLRIKFPPRMLTSQQPAVQEKKPPPSRGGGKQITLSPFFKRIFVAGSKPNSPLRSASYTASETTSKRGRYSVDTADTLHQAPSAKKPRVSVSASTKLKATKPANGGYKAESVSSAGASRSACLGTVIHSDTGAAAKKEQATCVLVTAAIRQSSAPTARKTQRHVTAFGARVPPEIEEVRDFEIPEWVLAPPSVSEDGDRQGSYDHSYSYTYEGRSDRGYSASLAGTAD</sequence>
<accession>A0ACC1Q0K9</accession>
<protein>
    <submittedName>
        <fullName evidence="1">Uncharacterized protein</fullName>
    </submittedName>
</protein>
<gene>
    <name evidence="1" type="ORF">NUW54_g3695</name>
</gene>
<evidence type="ECO:0000313" key="1">
    <source>
        <dbReference type="EMBL" id="KAJ3007051.1"/>
    </source>
</evidence>
<evidence type="ECO:0000313" key="2">
    <source>
        <dbReference type="Proteomes" id="UP001144978"/>
    </source>
</evidence>
<dbReference type="Proteomes" id="UP001144978">
    <property type="component" value="Unassembled WGS sequence"/>
</dbReference>
<keyword evidence="2" id="KW-1185">Reference proteome</keyword>